<keyword evidence="8" id="KW-0969">Cilium</keyword>
<comment type="function">
    <text evidence="4">A flexible structure which links the flagellar filament to the drive apparatus in the basal body.</text>
</comment>
<dbReference type="Pfam" id="PF06429">
    <property type="entry name" value="Flg_bbr_C"/>
    <property type="match status" value="1"/>
</dbReference>
<dbReference type="Pfam" id="PF22692">
    <property type="entry name" value="LlgE_F_G_D1"/>
    <property type="match status" value="1"/>
</dbReference>
<dbReference type="InterPro" id="IPR053967">
    <property type="entry name" value="LlgE_F_G-like_D1"/>
</dbReference>
<gene>
    <name evidence="8" type="ORF">FNB15_14495</name>
</gene>
<feature type="domain" description="Flagellar hook protein FlgE/F/G-like D1" evidence="7">
    <location>
        <begin position="131"/>
        <end position="224"/>
    </location>
</feature>
<dbReference type="InterPro" id="IPR001444">
    <property type="entry name" value="Flag_bb_rod_N"/>
</dbReference>
<keyword evidence="9" id="KW-1185">Reference proteome</keyword>
<comment type="similarity">
    <text evidence="2 4">Belongs to the flagella basal body rod proteins family.</text>
</comment>
<dbReference type="KEGG" id="fer:FNB15_14495"/>
<accession>A0A516H3R0</accession>
<dbReference type="GO" id="GO:0071978">
    <property type="term" value="P:bacterial-type flagellum-dependent swarming motility"/>
    <property type="evidence" value="ECO:0007669"/>
    <property type="project" value="TreeGrafter"/>
</dbReference>
<dbReference type="InterPro" id="IPR037925">
    <property type="entry name" value="FlgE/F/G-like"/>
</dbReference>
<dbReference type="NCBIfam" id="TIGR03506">
    <property type="entry name" value="FlgEFG_subfam"/>
    <property type="match status" value="2"/>
</dbReference>
<dbReference type="PANTHER" id="PTHR30435:SF1">
    <property type="entry name" value="FLAGELLAR HOOK PROTEIN FLGE"/>
    <property type="match status" value="1"/>
</dbReference>
<dbReference type="GO" id="GO:0005829">
    <property type="term" value="C:cytosol"/>
    <property type="evidence" value="ECO:0007669"/>
    <property type="project" value="TreeGrafter"/>
</dbReference>
<reference evidence="8 9" key="1">
    <citation type="submission" date="2019-07" db="EMBL/GenBank/DDBJ databases">
        <title>Genome sequencing for Ferrovibrio sp. K5.</title>
        <authorList>
            <person name="Park S.-J."/>
        </authorList>
    </citation>
    <scope>NUCLEOTIDE SEQUENCE [LARGE SCALE GENOMIC DNA]</scope>
    <source>
        <strain evidence="8 9">K5</strain>
    </source>
</reference>
<protein>
    <recommendedName>
        <fullName evidence="4">Flagellar hook protein FlgE</fullName>
    </recommendedName>
</protein>
<dbReference type="GO" id="GO:0009425">
    <property type="term" value="C:bacterial-type flagellum basal body"/>
    <property type="evidence" value="ECO:0007669"/>
    <property type="project" value="UniProtKB-SubCell"/>
</dbReference>
<evidence type="ECO:0000259" key="5">
    <source>
        <dbReference type="Pfam" id="PF00460"/>
    </source>
</evidence>
<keyword evidence="3 4" id="KW-0975">Bacterial flagellum</keyword>
<evidence type="ECO:0000256" key="2">
    <source>
        <dbReference type="ARBA" id="ARBA00009677"/>
    </source>
</evidence>
<dbReference type="SUPFAM" id="SSF117143">
    <property type="entry name" value="Flagellar hook protein flgE"/>
    <property type="match status" value="1"/>
</dbReference>
<feature type="domain" description="Flagellar basal-body/hook protein C-terminal" evidence="6">
    <location>
        <begin position="285"/>
        <end position="328"/>
    </location>
</feature>
<proteinExistence type="inferred from homology"/>
<sequence length="330" mass="34285">MNGVVTMLRIVSRASARQCAVLPARGTHLAPAATTQRSRTMTMSGVMGMAVQALNAQSMAISNIADNVANAGTAGYKAVETQFRDLVQGMQSAVSPVLGSTRQAGVIGYADFNNRKQGQIASDLDTPASAAIDGNGFFAVAKPASIDPATGTATSFENETYYTRQGDFHLDSSGRLVNSAGFYLMASASPTGTSPSVLTIDTRDNAAGSGFTGVSIDDGGVITAHYADKTTTQQGQVVLANFREPDELDRTDGTAYRVTAESGDAVYGNPMAGTNRAGIGTIKGSALESSTVDTASQMTRLIVAQQAYSMNSQVIQMANEMMTTAVNLKG</sequence>
<dbReference type="InterPro" id="IPR010930">
    <property type="entry name" value="Flg_bb/hook_C_dom"/>
</dbReference>
<evidence type="ECO:0000259" key="7">
    <source>
        <dbReference type="Pfam" id="PF22692"/>
    </source>
</evidence>
<organism evidence="8 9">
    <name type="scientific">Ferrovibrio terrae</name>
    <dbReference type="NCBI Taxonomy" id="2594003"/>
    <lineage>
        <taxon>Bacteria</taxon>
        <taxon>Pseudomonadati</taxon>
        <taxon>Pseudomonadota</taxon>
        <taxon>Alphaproteobacteria</taxon>
        <taxon>Rhodospirillales</taxon>
        <taxon>Rhodospirillaceae</taxon>
        <taxon>Ferrovibrio</taxon>
    </lineage>
</organism>
<evidence type="ECO:0000256" key="3">
    <source>
        <dbReference type="ARBA" id="ARBA00023143"/>
    </source>
</evidence>
<dbReference type="Pfam" id="PF00460">
    <property type="entry name" value="Flg_bb_rod"/>
    <property type="match status" value="1"/>
</dbReference>
<name>A0A516H3R0_9PROT</name>
<keyword evidence="8" id="KW-0966">Cell projection</keyword>
<dbReference type="PANTHER" id="PTHR30435">
    <property type="entry name" value="FLAGELLAR PROTEIN"/>
    <property type="match status" value="1"/>
</dbReference>
<evidence type="ECO:0000256" key="1">
    <source>
        <dbReference type="ARBA" id="ARBA00004117"/>
    </source>
</evidence>
<dbReference type="Proteomes" id="UP000317496">
    <property type="component" value="Chromosome"/>
</dbReference>
<evidence type="ECO:0000313" key="8">
    <source>
        <dbReference type="EMBL" id="QDO98408.1"/>
    </source>
</evidence>
<keyword evidence="8" id="KW-0282">Flagellum</keyword>
<evidence type="ECO:0000259" key="6">
    <source>
        <dbReference type="Pfam" id="PF06429"/>
    </source>
</evidence>
<evidence type="ECO:0000256" key="4">
    <source>
        <dbReference type="RuleBase" id="RU362116"/>
    </source>
</evidence>
<comment type="subcellular location">
    <subcellularLocation>
        <location evidence="1 4">Bacterial flagellum basal body</location>
    </subcellularLocation>
</comment>
<evidence type="ECO:0000313" key="9">
    <source>
        <dbReference type="Proteomes" id="UP000317496"/>
    </source>
</evidence>
<dbReference type="GO" id="GO:0009424">
    <property type="term" value="C:bacterial-type flagellum hook"/>
    <property type="evidence" value="ECO:0007669"/>
    <property type="project" value="TreeGrafter"/>
</dbReference>
<dbReference type="OrthoDB" id="8372879at2"/>
<dbReference type="EMBL" id="CP041636">
    <property type="protein sequence ID" value="QDO98408.1"/>
    <property type="molecule type" value="Genomic_DNA"/>
</dbReference>
<dbReference type="AlphaFoldDB" id="A0A516H3R0"/>
<feature type="domain" description="Flagellar basal body rod protein N-terminal" evidence="5">
    <location>
        <begin position="50"/>
        <end position="77"/>
    </location>
</feature>
<dbReference type="InterPro" id="IPR020013">
    <property type="entry name" value="Flagellar_FlgE/F/G"/>
</dbReference>